<dbReference type="InterPro" id="IPR005320">
    <property type="entry name" value="Peptidase_S51"/>
</dbReference>
<dbReference type="PANTHER" id="PTHR36175:SF1">
    <property type="entry name" value="CYANOPHYCINASE"/>
    <property type="match status" value="1"/>
</dbReference>
<dbReference type="NCBIfam" id="TIGR02069">
    <property type="entry name" value="cyanophycinase"/>
    <property type="match status" value="1"/>
</dbReference>
<evidence type="ECO:0000256" key="2">
    <source>
        <dbReference type="ARBA" id="ARBA00002039"/>
    </source>
</evidence>
<dbReference type="GO" id="GO:0008241">
    <property type="term" value="F:peptidyl-dipeptidase activity"/>
    <property type="evidence" value="ECO:0007669"/>
    <property type="project" value="UniProtKB-EC"/>
</dbReference>
<dbReference type="GO" id="GO:0006508">
    <property type="term" value="P:proteolysis"/>
    <property type="evidence" value="ECO:0007669"/>
    <property type="project" value="UniProtKB-KW"/>
</dbReference>
<evidence type="ECO:0000256" key="7">
    <source>
        <dbReference type="ARBA" id="ARBA00022801"/>
    </source>
</evidence>
<dbReference type="EC" id="3.4.15.6" evidence="4"/>
<dbReference type="InterPro" id="IPR011811">
    <property type="entry name" value="Peptidase_S51_cyanophycinase"/>
</dbReference>
<name>A0A238WCM1_9BACT</name>
<sequence length="306" mass="33196">MAPALYALYMATSRKKSTASQQSASAHCPHPQGVLIPIGGAEKQGVDNKEHTAPDDMASEPVLHRFVKELTLGGSVLVIPTASEEAEEAGQEYVDIFKNLGVSQVNVLNIQSREQANSEESLRLLEEAAGIMFTGGDQLRLTALLGGTKLQRRIKERYTYERFVVAGTSASAAAMSTPMIYQGRNDAGMLKDEIHITTGLEFLHDVAIDTHFVARGRIVRMAQIVATNPACIGLGLEENTGVVITEGRELEVIGEGLVVIVDGLSCSSTNIHEIEPGEPFTIRDLKVHLLSHGERYTLPIIEQMHV</sequence>
<keyword evidence="7" id="KW-0378">Hydrolase</keyword>
<evidence type="ECO:0000256" key="1">
    <source>
        <dbReference type="ARBA" id="ARBA00001092"/>
    </source>
</evidence>
<evidence type="ECO:0000313" key="12">
    <source>
        <dbReference type="Proteomes" id="UP000198310"/>
    </source>
</evidence>
<feature type="active site" description="Charge relay system" evidence="9">
    <location>
        <position position="211"/>
    </location>
</feature>
<accession>A0A238WCM1</accession>
<comment type="function">
    <text evidence="2">Exopeptidase that catalyzes the hydrolytic cleavage of multi-L-arginyl-poly-L-aspartic acid (cyanophycin; a water-insoluble reserve polymer) into aspartate-arginine dipeptides.</text>
</comment>
<evidence type="ECO:0000256" key="6">
    <source>
        <dbReference type="ARBA" id="ARBA00022670"/>
    </source>
</evidence>
<dbReference type="SUPFAM" id="SSF52317">
    <property type="entry name" value="Class I glutamine amidotransferase-like"/>
    <property type="match status" value="1"/>
</dbReference>
<keyword evidence="12" id="KW-1185">Reference proteome</keyword>
<dbReference type="CDD" id="cd03145">
    <property type="entry name" value="GAT1_cyanophycinase"/>
    <property type="match status" value="1"/>
</dbReference>
<proteinExistence type="inferred from homology"/>
<dbReference type="AlphaFoldDB" id="A0A238WCM1"/>
<feature type="region of interest" description="Disordered" evidence="10">
    <location>
        <begin position="18"/>
        <end position="38"/>
    </location>
</feature>
<dbReference type="Proteomes" id="UP000198310">
    <property type="component" value="Unassembled WGS sequence"/>
</dbReference>
<dbReference type="GO" id="GO:0008236">
    <property type="term" value="F:serine-type peptidase activity"/>
    <property type="evidence" value="ECO:0007669"/>
    <property type="project" value="UniProtKB-KW"/>
</dbReference>
<evidence type="ECO:0000256" key="3">
    <source>
        <dbReference type="ARBA" id="ARBA00006534"/>
    </source>
</evidence>
<dbReference type="Pfam" id="PF03575">
    <property type="entry name" value="Peptidase_S51"/>
    <property type="match status" value="1"/>
</dbReference>
<feature type="active site" description="Charge relay system" evidence="9">
    <location>
        <position position="238"/>
    </location>
</feature>
<protein>
    <recommendedName>
        <fullName evidence="5">Cyanophycinase</fullName>
        <ecNumber evidence="4">3.4.15.6</ecNumber>
    </recommendedName>
</protein>
<dbReference type="EMBL" id="FZNS01000002">
    <property type="protein sequence ID" value="SNR44157.1"/>
    <property type="molecule type" value="Genomic_DNA"/>
</dbReference>
<evidence type="ECO:0000256" key="8">
    <source>
        <dbReference type="ARBA" id="ARBA00022825"/>
    </source>
</evidence>
<keyword evidence="6" id="KW-0645">Protease</keyword>
<feature type="active site" description="Charge relay system" evidence="9">
    <location>
        <position position="169"/>
    </location>
</feature>
<evidence type="ECO:0000313" key="11">
    <source>
        <dbReference type="EMBL" id="SNR44157.1"/>
    </source>
</evidence>
<keyword evidence="8" id="KW-0720">Serine protease</keyword>
<organism evidence="11 12">
    <name type="scientific">Hymenobacter mucosus</name>
    <dbReference type="NCBI Taxonomy" id="1411120"/>
    <lineage>
        <taxon>Bacteria</taxon>
        <taxon>Pseudomonadati</taxon>
        <taxon>Bacteroidota</taxon>
        <taxon>Cytophagia</taxon>
        <taxon>Cytophagales</taxon>
        <taxon>Hymenobacteraceae</taxon>
        <taxon>Hymenobacter</taxon>
    </lineage>
</organism>
<evidence type="ECO:0000256" key="5">
    <source>
        <dbReference type="ARBA" id="ARBA00015719"/>
    </source>
</evidence>
<evidence type="ECO:0000256" key="4">
    <source>
        <dbReference type="ARBA" id="ARBA00013115"/>
    </source>
</evidence>
<dbReference type="InterPro" id="IPR029062">
    <property type="entry name" value="Class_I_gatase-like"/>
</dbReference>
<evidence type="ECO:0000256" key="9">
    <source>
        <dbReference type="PIRSR" id="PIRSR032067-1"/>
    </source>
</evidence>
<dbReference type="PIRSF" id="PIRSF032067">
    <property type="entry name" value="Cyanophycinase"/>
    <property type="match status" value="1"/>
</dbReference>
<dbReference type="PANTHER" id="PTHR36175">
    <property type="entry name" value="CYANOPHYCINASE"/>
    <property type="match status" value="1"/>
</dbReference>
<dbReference type="Gene3D" id="3.40.50.880">
    <property type="match status" value="1"/>
</dbReference>
<gene>
    <name evidence="11" type="ORF">SAMN06269173_102463</name>
</gene>
<comment type="similarity">
    <text evidence="3">Belongs to the peptidase S51 family.</text>
</comment>
<reference evidence="12" key="1">
    <citation type="submission" date="2017-06" db="EMBL/GenBank/DDBJ databases">
        <authorList>
            <person name="Varghese N."/>
            <person name="Submissions S."/>
        </authorList>
    </citation>
    <scope>NUCLEOTIDE SEQUENCE [LARGE SCALE GENOMIC DNA]</scope>
    <source>
        <strain evidence="12">DSM 28041</strain>
    </source>
</reference>
<comment type="catalytic activity">
    <reaction evidence="1">
        <text>[L-4-(L-arginin-2-N-yl)aspartate](n) + H2O = [L-4-(L-arginin-2-N-yl)aspartate](n-1) + L-4-(L-arginin-2-N-yl)aspartate</text>
        <dbReference type="Rhea" id="RHEA:12845"/>
        <dbReference type="Rhea" id="RHEA-COMP:13728"/>
        <dbReference type="Rhea" id="RHEA-COMP:13734"/>
        <dbReference type="ChEBI" id="CHEBI:15377"/>
        <dbReference type="ChEBI" id="CHEBI:137986"/>
        <dbReference type="ChEBI" id="CHEBI:137991"/>
        <dbReference type="EC" id="3.4.15.6"/>
    </reaction>
</comment>
<evidence type="ECO:0000256" key="10">
    <source>
        <dbReference type="SAM" id="MobiDB-lite"/>
    </source>
</evidence>